<evidence type="ECO:0000256" key="6">
    <source>
        <dbReference type="SAM" id="SignalP"/>
    </source>
</evidence>
<dbReference type="Proteomes" id="UP000283732">
    <property type="component" value="Unassembled WGS sequence"/>
</dbReference>
<feature type="signal peptide" evidence="6">
    <location>
        <begin position="1"/>
        <end position="23"/>
    </location>
</feature>
<organism evidence="12 13">
    <name type="scientific">Parabacteroides merdae</name>
    <dbReference type="NCBI Taxonomy" id="46503"/>
    <lineage>
        <taxon>Bacteria</taxon>
        <taxon>Pseudomonadati</taxon>
        <taxon>Bacteroidota</taxon>
        <taxon>Bacteroidia</taxon>
        <taxon>Bacteroidales</taxon>
        <taxon>Tannerellaceae</taxon>
        <taxon>Parabacteroides</taxon>
    </lineage>
</organism>
<dbReference type="Gene3D" id="1.25.40.10">
    <property type="entry name" value="Tetratricopeptide repeat domain"/>
    <property type="match status" value="1"/>
</dbReference>
<evidence type="ECO:0000256" key="4">
    <source>
        <dbReference type="ARBA" id="ARBA00023136"/>
    </source>
</evidence>
<proteinExistence type="inferred from homology"/>
<dbReference type="EMBL" id="WNCR01000001">
    <property type="protein sequence ID" value="MTU28035.1"/>
    <property type="molecule type" value="Genomic_DNA"/>
</dbReference>
<dbReference type="Pfam" id="PF07980">
    <property type="entry name" value="SusD_RagB"/>
    <property type="match status" value="1"/>
</dbReference>
<keyword evidence="5" id="KW-0998">Cell outer membrane</keyword>
<keyword evidence="3 6" id="KW-0732">Signal</keyword>
<dbReference type="AlphaFoldDB" id="A0A3R6ECC9"/>
<dbReference type="GO" id="GO:0009279">
    <property type="term" value="C:cell outer membrane"/>
    <property type="evidence" value="ECO:0007669"/>
    <property type="project" value="UniProtKB-SubCell"/>
</dbReference>
<accession>A0A3R6ECC9</accession>
<sequence length="513" mass="58889">MKSYNIKQKVKVFVLIIGTAVLAGCTNLDETIYSSYTDENFPSSPKQYASMTGPIYVAAQKLFDNNLYELQEMGTDEIIVPTRGGDWYDGGRYVDMHYHNWTPSHVLVTNAWNTGFNAIGTCNQVLNQFENLEDTDDKEKTVAEIKIMRAWFYYNMMDAYGNIPIVTKFDQSVDAPTVNSRKEVFDFIANEIEENAILLDEEATALNYGRPTQGMAYTLAAKLYLNAEVYVGQPMWKKAEEYCNKVIELNQYTLGDYFEMFKPDNGADEKEIIFAVPFDSNKATGNRWQLRTLHFSHRNTFSLTATPYNGWCVAPGFFDSYQEEDIRKKVFLWGQQYDANGNPMEYSGVNVWLDPYGFDAFDVGGADDKGRLVGARCIKYYPDKDGTGGWANNDFVVFRYGDVLMMKAEALIRQGKDLSTAIDLVNQIRGRAFPNNQEQLFKESSFNLDSLYDERGREFVWEMHRRTDMIRFGKFEDPLLFKPSTSGEEYRRIFPIPTSAIMSNPNLDQNPEY</sequence>
<evidence type="ECO:0000313" key="13">
    <source>
        <dbReference type="Proteomes" id="UP000283732"/>
    </source>
</evidence>
<dbReference type="Pfam" id="PF14322">
    <property type="entry name" value="SusD-like_3"/>
    <property type="match status" value="1"/>
</dbReference>
<dbReference type="Proteomes" id="UP000437446">
    <property type="component" value="Unassembled WGS sequence"/>
</dbReference>
<feature type="chain" id="PRO_5044084780" evidence="6">
    <location>
        <begin position="24"/>
        <end position="513"/>
    </location>
</feature>
<evidence type="ECO:0000313" key="11">
    <source>
        <dbReference type="EMBL" id="RHC88609.1"/>
    </source>
</evidence>
<dbReference type="Proteomes" id="UP000286260">
    <property type="component" value="Unassembled WGS sequence"/>
</dbReference>
<dbReference type="RefSeq" id="WP_122203194.1">
    <property type="nucleotide sequence ID" value="NZ_JBCJAC010000124.1"/>
</dbReference>
<name>A0A3R6ECC9_9BACT</name>
<dbReference type="EMBL" id="QRKC01000001">
    <property type="protein sequence ID" value="RHH80152.1"/>
    <property type="molecule type" value="Genomic_DNA"/>
</dbReference>
<evidence type="ECO:0000313" key="12">
    <source>
        <dbReference type="EMBL" id="RHH80152.1"/>
    </source>
</evidence>
<evidence type="ECO:0000313" key="16">
    <source>
        <dbReference type="Proteomes" id="UP000437446"/>
    </source>
</evidence>
<dbReference type="PROSITE" id="PS51257">
    <property type="entry name" value="PROKAR_LIPOPROTEIN"/>
    <property type="match status" value="1"/>
</dbReference>
<dbReference type="InterPro" id="IPR012944">
    <property type="entry name" value="SusD_RagB_dom"/>
</dbReference>
<evidence type="ECO:0000313" key="14">
    <source>
        <dbReference type="Proteomes" id="UP000285173"/>
    </source>
</evidence>
<reference evidence="9 16" key="2">
    <citation type="journal article" date="2019" name="Nat. Med.">
        <title>A library of human gut bacterial isolates paired with longitudinal multiomics data enables mechanistic microbiome research.</title>
        <authorList>
            <person name="Poyet M."/>
            <person name="Groussin M."/>
            <person name="Gibbons S.M."/>
            <person name="Avila-Pacheco J."/>
            <person name="Jiang X."/>
            <person name="Kearney S.M."/>
            <person name="Perrotta A.R."/>
            <person name="Berdy B."/>
            <person name="Zhao S."/>
            <person name="Lieberman T.D."/>
            <person name="Swanson P.K."/>
            <person name="Smith M."/>
            <person name="Roesemann S."/>
            <person name="Alexander J.E."/>
            <person name="Rich S.A."/>
            <person name="Livny J."/>
            <person name="Vlamakis H."/>
            <person name="Clish C."/>
            <person name="Bullock K."/>
            <person name="Deik A."/>
            <person name="Scott J."/>
            <person name="Pierce K.A."/>
            <person name="Xavier R.J."/>
            <person name="Alm E.J."/>
        </authorList>
    </citation>
    <scope>NUCLEOTIDE SEQUENCE [LARGE SCALE GENOMIC DNA]</scope>
    <source>
        <strain evidence="9 16">BIOML-A25</strain>
    </source>
</reference>
<evidence type="ECO:0000256" key="3">
    <source>
        <dbReference type="ARBA" id="ARBA00022729"/>
    </source>
</evidence>
<feature type="domain" description="RagB/SusD" evidence="7">
    <location>
        <begin position="270"/>
        <end position="513"/>
    </location>
</feature>
<reference evidence="13 14" key="1">
    <citation type="submission" date="2018-08" db="EMBL/GenBank/DDBJ databases">
        <title>A genome reference for cultivated species of the human gut microbiota.</title>
        <authorList>
            <person name="Zou Y."/>
            <person name="Xue W."/>
            <person name="Luo G."/>
        </authorList>
    </citation>
    <scope>NUCLEOTIDE SEQUENCE [LARGE SCALE GENOMIC DNA]</scope>
    <source>
        <strain evidence="12 13">AM16-50</strain>
        <strain evidence="11 15">AM34-17</strain>
        <strain evidence="10 14">AM50-15</strain>
    </source>
</reference>
<dbReference type="Gene3D" id="1.10.3780.10">
    <property type="entry name" value="SusD-like"/>
    <property type="match status" value="1"/>
</dbReference>
<evidence type="ECO:0000256" key="5">
    <source>
        <dbReference type="ARBA" id="ARBA00023237"/>
    </source>
</evidence>
<evidence type="ECO:0000259" key="7">
    <source>
        <dbReference type="Pfam" id="PF07980"/>
    </source>
</evidence>
<feature type="domain" description="SusD-like N-terminal" evidence="8">
    <location>
        <begin position="94"/>
        <end position="225"/>
    </location>
</feature>
<dbReference type="Proteomes" id="UP000285173">
    <property type="component" value="Unassembled WGS sequence"/>
</dbReference>
<dbReference type="EMBL" id="QSII01000004">
    <property type="protein sequence ID" value="RHC88609.1"/>
    <property type="molecule type" value="Genomic_DNA"/>
</dbReference>
<comment type="caution">
    <text evidence="12">The sequence shown here is derived from an EMBL/GenBank/DDBJ whole genome shotgun (WGS) entry which is preliminary data.</text>
</comment>
<evidence type="ECO:0000256" key="1">
    <source>
        <dbReference type="ARBA" id="ARBA00004442"/>
    </source>
</evidence>
<evidence type="ECO:0000313" key="9">
    <source>
        <dbReference type="EMBL" id="MTU28035.1"/>
    </source>
</evidence>
<evidence type="ECO:0000313" key="15">
    <source>
        <dbReference type="Proteomes" id="UP000286260"/>
    </source>
</evidence>
<keyword evidence="4" id="KW-0472">Membrane</keyword>
<dbReference type="CDD" id="cd08977">
    <property type="entry name" value="SusD"/>
    <property type="match status" value="1"/>
</dbReference>
<comment type="subcellular location">
    <subcellularLocation>
        <location evidence="1">Cell outer membrane</location>
    </subcellularLocation>
</comment>
<dbReference type="InterPro" id="IPR011990">
    <property type="entry name" value="TPR-like_helical_dom_sf"/>
</dbReference>
<evidence type="ECO:0000313" key="10">
    <source>
        <dbReference type="EMBL" id="RGZ47366.1"/>
    </source>
</evidence>
<comment type="similarity">
    <text evidence="2">Belongs to the SusD family.</text>
</comment>
<gene>
    <name evidence="12" type="ORF">DW191_03235</name>
    <name evidence="11" type="ORF">DW828_04480</name>
    <name evidence="10" type="ORF">DW986_11190</name>
    <name evidence="9" type="ORF">GMD66_02135</name>
</gene>
<protein>
    <submittedName>
        <fullName evidence="12">RagB/SusD family nutrient uptake outer membrane protein</fullName>
    </submittedName>
</protein>
<dbReference type="Gene3D" id="1.25.40.390">
    <property type="match status" value="1"/>
</dbReference>
<evidence type="ECO:0000259" key="8">
    <source>
        <dbReference type="Pfam" id="PF14322"/>
    </source>
</evidence>
<dbReference type="InterPro" id="IPR033985">
    <property type="entry name" value="SusD-like_N"/>
</dbReference>
<dbReference type="SUPFAM" id="SSF48452">
    <property type="entry name" value="TPR-like"/>
    <property type="match status" value="1"/>
</dbReference>
<evidence type="ECO:0000256" key="2">
    <source>
        <dbReference type="ARBA" id="ARBA00006275"/>
    </source>
</evidence>
<dbReference type="EMBL" id="QSEF01000014">
    <property type="protein sequence ID" value="RGZ47366.1"/>
    <property type="molecule type" value="Genomic_DNA"/>
</dbReference>